<organism evidence="1 2">
    <name type="scientific">Croceicoccus naphthovorans</name>
    <dbReference type="NCBI Taxonomy" id="1348774"/>
    <lineage>
        <taxon>Bacteria</taxon>
        <taxon>Pseudomonadati</taxon>
        <taxon>Pseudomonadota</taxon>
        <taxon>Alphaproteobacteria</taxon>
        <taxon>Sphingomonadales</taxon>
        <taxon>Erythrobacteraceae</taxon>
        <taxon>Croceicoccus</taxon>
    </lineage>
</organism>
<dbReference type="Gene3D" id="3.40.50.300">
    <property type="entry name" value="P-loop containing nucleotide triphosphate hydrolases"/>
    <property type="match status" value="1"/>
</dbReference>
<accession>A0A0G3XC77</accession>
<keyword evidence="2" id="KW-1185">Reference proteome</keyword>
<dbReference type="PATRIC" id="fig|1348774.3.peg.70"/>
<dbReference type="KEGG" id="cna:AB433_00310"/>
<dbReference type="PANTHER" id="PTHR32182:SF22">
    <property type="entry name" value="ATP-DEPENDENT ENDONUCLEASE, OLD FAMILY-RELATED"/>
    <property type="match status" value="1"/>
</dbReference>
<name>A0A0G3XC77_9SPHN</name>
<dbReference type="EMBL" id="CP011770">
    <property type="protein sequence ID" value="AKM08787.1"/>
    <property type="molecule type" value="Genomic_DNA"/>
</dbReference>
<dbReference type="InterPro" id="IPR022602">
    <property type="entry name" value="DUF2813"/>
</dbReference>
<dbReference type="Pfam" id="PF11398">
    <property type="entry name" value="DUF2813"/>
    <property type="match status" value="1"/>
</dbReference>
<dbReference type="GO" id="GO:0006302">
    <property type="term" value="P:double-strand break repair"/>
    <property type="evidence" value="ECO:0007669"/>
    <property type="project" value="TreeGrafter"/>
</dbReference>
<proteinExistence type="predicted"/>
<dbReference type="RefSeq" id="WP_047819485.1">
    <property type="nucleotide sequence ID" value="NZ_CP011770.1"/>
</dbReference>
<dbReference type="InterPro" id="IPR027417">
    <property type="entry name" value="P-loop_NTPase"/>
</dbReference>
<evidence type="ECO:0000313" key="1">
    <source>
        <dbReference type="EMBL" id="AKM08787.1"/>
    </source>
</evidence>
<gene>
    <name evidence="1" type="ORF">AB433_00310</name>
</gene>
<dbReference type="PANTHER" id="PTHR32182">
    <property type="entry name" value="DNA REPLICATION AND REPAIR PROTEIN RECF"/>
    <property type="match status" value="1"/>
</dbReference>
<dbReference type="OrthoDB" id="7410968at2"/>
<dbReference type="Proteomes" id="UP000035287">
    <property type="component" value="Chromosome"/>
</dbReference>
<reference evidence="1 2" key="1">
    <citation type="submission" date="2015-06" db="EMBL/GenBank/DDBJ databases">
        <authorList>
            <person name="Zeng Y."/>
            <person name="Huang Y."/>
        </authorList>
    </citation>
    <scope>NUCLEOTIDE SEQUENCE [LARGE SCALE GENOMIC DNA]</scope>
    <source>
        <strain evidence="1 2">PQ-2</strain>
    </source>
</reference>
<dbReference type="AlphaFoldDB" id="A0A0G3XC77"/>
<protein>
    <submittedName>
        <fullName evidence="1">Uncharacterized protein</fullName>
    </submittedName>
</protein>
<dbReference type="SUPFAM" id="SSF52540">
    <property type="entry name" value="P-loop containing nucleoside triphosphate hydrolases"/>
    <property type="match status" value="1"/>
</dbReference>
<dbReference type="STRING" id="1348774.AB433_00310"/>
<evidence type="ECO:0000313" key="2">
    <source>
        <dbReference type="Proteomes" id="UP000035287"/>
    </source>
</evidence>
<dbReference type="GO" id="GO:0000731">
    <property type="term" value="P:DNA synthesis involved in DNA repair"/>
    <property type="evidence" value="ECO:0007669"/>
    <property type="project" value="TreeGrafter"/>
</dbReference>
<sequence>MIISKLKIDNFRGITALEIDFDQTTVVFGSNNTGKSTVLAAIQMVLGRAVGRRSAAFSEYDFHLDQDGQPTDAAPIKIELTFKETEPDDWSDAMVQQLGPVVGIGGDGLQIVTLRLSGRYDEAIGSFVSAFDFLNPNGDPLPANASALRRIQQIVPAFYLAALRDAAREFRSNGAFWGPFVKSLKIDPDIREEIEAEIAQLNQRVLDAHTGFDAVKARLGQSAQLVPLGGADDPVSIDALPSRVFDILARTQVLLSVT</sequence>